<keyword evidence="11" id="KW-0326">Glycosidase</keyword>
<keyword evidence="21" id="KW-1185">Reference proteome</keyword>
<evidence type="ECO:0000256" key="17">
    <source>
        <dbReference type="ARBA" id="ARBA00041808"/>
    </source>
</evidence>
<dbReference type="PRINTS" id="PR00133">
    <property type="entry name" value="GLHYDRLASE3"/>
</dbReference>
<accession>A0AAJ0EW68</accession>
<dbReference type="InterPro" id="IPR013783">
    <property type="entry name" value="Ig-like_fold"/>
</dbReference>
<feature type="signal peptide" evidence="18">
    <location>
        <begin position="1"/>
        <end position="19"/>
    </location>
</feature>
<evidence type="ECO:0000256" key="13">
    <source>
        <dbReference type="ARBA" id="ARBA00024983"/>
    </source>
</evidence>
<dbReference type="EC" id="3.2.1.21" evidence="5"/>
<keyword evidence="10" id="KW-0119">Carbohydrate metabolism</keyword>
<feature type="domain" description="Fibronectin type III-like" evidence="19">
    <location>
        <begin position="583"/>
        <end position="637"/>
    </location>
</feature>
<evidence type="ECO:0000256" key="16">
    <source>
        <dbReference type="ARBA" id="ARBA00041601"/>
    </source>
</evidence>
<keyword evidence="7 18" id="KW-0732">Signal</keyword>
<evidence type="ECO:0000256" key="4">
    <source>
        <dbReference type="ARBA" id="ARBA00005336"/>
    </source>
</evidence>
<gene>
    <name evidence="20" type="ORF">BDP55DRAFT_705191</name>
</gene>
<evidence type="ECO:0000313" key="20">
    <source>
        <dbReference type="EMBL" id="KAK1673930.1"/>
    </source>
</evidence>
<dbReference type="SUPFAM" id="SSF52279">
    <property type="entry name" value="Beta-D-glucan exohydrolase, C-terminal domain"/>
    <property type="match status" value="1"/>
</dbReference>
<dbReference type="Pfam" id="PF01915">
    <property type="entry name" value="Glyco_hydro_3_C"/>
    <property type="match status" value="1"/>
</dbReference>
<dbReference type="Gene3D" id="3.20.20.300">
    <property type="entry name" value="Glycoside hydrolase, family 3, N-terminal domain"/>
    <property type="match status" value="2"/>
</dbReference>
<comment type="catalytic activity">
    <reaction evidence="1">
        <text>Hydrolysis of terminal, non-reducing beta-D-glucosyl residues with release of beta-D-glucose.</text>
        <dbReference type="EC" id="3.2.1.21"/>
    </reaction>
</comment>
<dbReference type="Pfam" id="PF00933">
    <property type="entry name" value="Glyco_hydro_3"/>
    <property type="match status" value="1"/>
</dbReference>
<evidence type="ECO:0000256" key="8">
    <source>
        <dbReference type="ARBA" id="ARBA00022801"/>
    </source>
</evidence>
<protein>
    <recommendedName>
        <fullName evidence="14">Probable beta-glucosidase G</fullName>
        <ecNumber evidence="5">3.2.1.21</ecNumber>
    </recommendedName>
    <alternativeName>
        <fullName evidence="15">Beta-D-glucoside glucohydrolase G</fullName>
    </alternativeName>
    <alternativeName>
        <fullName evidence="16">Cellobiase G</fullName>
    </alternativeName>
    <alternativeName>
        <fullName evidence="17">Gentiobiase G</fullName>
    </alternativeName>
</protein>
<dbReference type="InterPro" id="IPR017853">
    <property type="entry name" value="GH"/>
</dbReference>
<dbReference type="Gene3D" id="2.60.40.10">
    <property type="entry name" value="Immunoglobulins"/>
    <property type="match status" value="1"/>
</dbReference>
<evidence type="ECO:0000256" key="2">
    <source>
        <dbReference type="ARBA" id="ARBA00004613"/>
    </source>
</evidence>
<comment type="similarity">
    <text evidence="4">Belongs to the glycosyl hydrolase 3 family.</text>
</comment>
<dbReference type="GO" id="GO:0008422">
    <property type="term" value="F:beta-glucosidase activity"/>
    <property type="evidence" value="ECO:0007669"/>
    <property type="project" value="UniProtKB-EC"/>
</dbReference>
<comment type="caution">
    <text evidence="20">The sequence shown here is derived from an EMBL/GenBank/DDBJ whole genome shotgun (WGS) entry which is preliminary data.</text>
</comment>
<dbReference type="SUPFAM" id="SSF51445">
    <property type="entry name" value="(Trans)glycosidases"/>
    <property type="match status" value="1"/>
</dbReference>
<keyword evidence="8 20" id="KW-0378">Hydrolase</keyword>
<dbReference type="Proteomes" id="UP001224890">
    <property type="component" value="Unassembled WGS sequence"/>
</dbReference>
<evidence type="ECO:0000256" key="9">
    <source>
        <dbReference type="ARBA" id="ARBA00023180"/>
    </source>
</evidence>
<evidence type="ECO:0000256" key="3">
    <source>
        <dbReference type="ARBA" id="ARBA00004987"/>
    </source>
</evidence>
<evidence type="ECO:0000256" key="10">
    <source>
        <dbReference type="ARBA" id="ARBA00023277"/>
    </source>
</evidence>
<name>A0AAJ0EW68_9PEZI</name>
<evidence type="ECO:0000256" key="18">
    <source>
        <dbReference type="SAM" id="SignalP"/>
    </source>
</evidence>
<dbReference type="InterPro" id="IPR026891">
    <property type="entry name" value="Fn3-like"/>
</dbReference>
<evidence type="ECO:0000256" key="12">
    <source>
        <dbReference type="ARBA" id="ARBA00023326"/>
    </source>
</evidence>
<evidence type="ECO:0000256" key="5">
    <source>
        <dbReference type="ARBA" id="ARBA00012744"/>
    </source>
</evidence>
<dbReference type="InterPro" id="IPR001764">
    <property type="entry name" value="Glyco_hydro_3_N"/>
</dbReference>
<organism evidence="20 21">
    <name type="scientific">Colletotrichum godetiae</name>
    <dbReference type="NCBI Taxonomy" id="1209918"/>
    <lineage>
        <taxon>Eukaryota</taxon>
        <taxon>Fungi</taxon>
        <taxon>Dikarya</taxon>
        <taxon>Ascomycota</taxon>
        <taxon>Pezizomycotina</taxon>
        <taxon>Sordariomycetes</taxon>
        <taxon>Hypocreomycetidae</taxon>
        <taxon>Glomerellales</taxon>
        <taxon>Glomerellaceae</taxon>
        <taxon>Colletotrichum</taxon>
        <taxon>Colletotrichum acutatum species complex</taxon>
    </lineage>
</organism>
<keyword evidence="9" id="KW-0325">Glycoprotein</keyword>
<dbReference type="Gene3D" id="3.40.50.1700">
    <property type="entry name" value="Glycoside hydrolase family 3 C-terminal domain"/>
    <property type="match status" value="1"/>
</dbReference>
<evidence type="ECO:0000256" key="11">
    <source>
        <dbReference type="ARBA" id="ARBA00023295"/>
    </source>
</evidence>
<evidence type="ECO:0000256" key="1">
    <source>
        <dbReference type="ARBA" id="ARBA00000448"/>
    </source>
</evidence>
<comment type="pathway">
    <text evidence="3">Glycan metabolism; cellulose degradation.</text>
</comment>
<comment type="function">
    <text evidence="13">Beta-glucosidases are one of a number of cellulolytic enzymes involved in the degradation of cellulosic biomass. Catalyzes the last step releasing glucose from the inhibitory cellobiose.</text>
</comment>
<dbReference type="GeneID" id="85462552"/>
<evidence type="ECO:0000256" key="15">
    <source>
        <dbReference type="ARBA" id="ARBA00041276"/>
    </source>
</evidence>
<dbReference type="EMBL" id="JAHMHR010000028">
    <property type="protein sequence ID" value="KAK1673930.1"/>
    <property type="molecule type" value="Genomic_DNA"/>
</dbReference>
<dbReference type="GO" id="GO:0009251">
    <property type="term" value="P:glucan catabolic process"/>
    <property type="evidence" value="ECO:0007669"/>
    <property type="project" value="TreeGrafter"/>
</dbReference>
<evidence type="ECO:0000256" key="14">
    <source>
        <dbReference type="ARBA" id="ARBA00039579"/>
    </source>
</evidence>
<dbReference type="PANTHER" id="PTHR42715:SF12">
    <property type="entry name" value="BETA-GLUCOSIDASE G-RELATED"/>
    <property type="match status" value="1"/>
</dbReference>
<sequence>MRSPFFPVLYCVGFGYAAANTSADNDKRDWNTSVSKANAILAELTLEEKTAVVTDANPLTGLGCIGSIGAIPRLNFSSICYSDGSSGVNRADLTSVFPAGLTAAATWDADLMYRRAVAIGEEFRAKGMHACRVWEGFSPDPYLTGIAMDRSIRGLQSVGPFMDAINAKPAAVMCSYNRFNETYTCELSKLLTGILRDELGFEGYTISDWYATHSTAASINAGLDMEMPATTVPGQGTSWFGDHVKTAVEDGSVSTNRLDQMVRRILTQYYLLGQDDSGFPSLDPSILSVIAAQYQQNLGDIVSHPPTRDVRGDHAKLIRKIRAAGAVLLRNNNTLPLKTPMNIGVFGNDAADLTDGLVYQDPPATNVEFEYGTLDIGGGSSSVRHTYVSSGARVQYILNNGSLAAGDFHSLYPVPDVCIVFLKTFAAEGFDRVSFEASWNSTAVVTQVANMCNNTVVVTHSVGVNTMPWASHPNVRAIVAAHLPGEQTGNSTAGILWATSTPDYNIPVTNLTSDEVTSPGVWQANFTEGLNIDYRHFDAEGVEPLYEFGFAGNEASLPLSDLFIPVANVTIRVTNTGDRSGATVIQLYMSLPTNSAPSSTPIKVLRGFSKVELGPGETRQVAFELKRRDFSYWDTDI</sequence>
<dbReference type="Pfam" id="PF14310">
    <property type="entry name" value="Fn3-like"/>
    <property type="match status" value="1"/>
</dbReference>
<dbReference type="InterPro" id="IPR050288">
    <property type="entry name" value="Cellulose_deg_GH3"/>
</dbReference>
<evidence type="ECO:0000256" key="7">
    <source>
        <dbReference type="ARBA" id="ARBA00022729"/>
    </source>
</evidence>
<dbReference type="SMART" id="SM01217">
    <property type="entry name" value="Fn3_like"/>
    <property type="match status" value="1"/>
</dbReference>
<dbReference type="AlphaFoldDB" id="A0AAJ0EW68"/>
<feature type="chain" id="PRO_5042601751" description="Probable beta-glucosidase G" evidence="18">
    <location>
        <begin position="20"/>
        <end position="637"/>
    </location>
</feature>
<comment type="subcellular location">
    <subcellularLocation>
        <location evidence="2">Secreted</location>
    </subcellularLocation>
</comment>
<proteinExistence type="inferred from homology"/>
<dbReference type="InterPro" id="IPR036962">
    <property type="entry name" value="Glyco_hydro_3_N_sf"/>
</dbReference>
<dbReference type="GO" id="GO:0005576">
    <property type="term" value="C:extracellular region"/>
    <property type="evidence" value="ECO:0007669"/>
    <property type="project" value="UniProtKB-SubCell"/>
</dbReference>
<dbReference type="InterPro" id="IPR002772">
    <property type="entry name" value="Glyco_hydro_3_C"/>
</dbReference>
<keyword evidence="12" id="KW-0624">Polysaccharide degradation</keyword>
<dbReference type="PANTHER" id="PTHR42715">
    <property type="entry name" value="BETA-GLUCOSIDASE"/>
    <property type="match status" value="1"/>
</dbReference>
<keyword evidence="6" id="KW-0964">Secreted</keyword>
<evidence type="ECO:0000256" key="6">
    <source>
        <dbReference type="ARBA" id="ARBA00022525"/>
    </source>
</evidence>
<evidence type="ECO:0000313" key="21">
    <source>
        <dbReference type="Proteomes" id="UP001224890"/>
    </source>
</evidence>
<evidence type="ECO:0000259" key="19">
    <source>
        <dbReference type="SMART" id="SM01217"/>
    </source>
</evidence>
<dbReference type="InterPro" id="IPR036881">
    <property type="entry name" value="Glyco_hydro_3_C_sf"/>
</dbReference>
<dbReference type="RefSeq" id="XP_060427933.1">
    <property type="nucleotide sequence ID" value="XM_060578026.1"/>
</dbReference>
<reference evidence="20" key="1">
    <citation type="submission" date="2021-06" db="EMBL/GenBank/DDBJ databases">
        <title>Comparative genomics, transcriptomics and evolutionary studies reveal genomic signatures of adaptation to plant cell wall in hemibiotrophic fungi.</title>
        <authorList>
            <consortium name="DOE Joint Genome Institute"/>
            <person name="Baroncelli R."/>
            <person name="Diaz J.F."/>
            <person name="Benocci T."/>
            <person name="Peng M."/>
            <person name="Battaglia E."/>
            <person name="Haridas S."/>
            <person name="Andreopoulos W."/>
            <person name="Labutti K."/>
            <person name="Pangilinan J."/>
            <person name="Floch G.L."/>
            <person name="Makela M.R."/>
            <person name="Henrissat B."/>
            <person name="Grigoriev I.V."/>
            <person name="Crouch J.A."/>
            <person name="De Vries R.P."/>
            <person name="Sukno S.A."/>
            <person name="Thon M.R."/>
        </authorList>
    </citation>
    <scope>NUCLEOTIDE SEQUENCE</scope>
    <source>
        <strain evidence="20">CBS 193.32</strain>
    </source>
</reference>